<feature type="region of interest" description="Disordered" evidence="1">
    <location>
        <begin position="56"/>
        <end position="87"/>
    </location>
</feature>
<name>A0A8X6P9D9_NEPPI</name>
<comment type="caution">
    <text evidence="3">The sequence shown here is derived from an EMBL/GenBank/DDBJ whole genome shotgun (WGS) entry which is preliminary data.</text>
</comment>
<sequence length="87" mass="9798">MGRYTTEQLVFIVEQYFKNNESLVTIVRKSRTKYGQDSYLTSSLVKRVIEKLRQTGSIGDAKPSGRPKASRSTVNIEAVSERVSESP</sequence>
<accession>A0A8X6P9D9</accession>
<keyword evidence="4" id="KW-1185">Reference proteome</keyword>
<evidence type="ECO:0000259" key="2">
    <source>
        <dbReference type="Pfam" id="PF16087"/>
    </source>
</evidence>
<dbReference type="AlphaFoldDB" id="A0A8X6P9D9"/>
<gene>
    <name evidence="3" type="primary">ALC56_04051</name>
    <name evidence="3" type="ORF">NPIL_147451</name>
</gene>
<proteinExistence type="predicted"/>
<reference evidence="3" key="1">
    <citation type="submission" date="2020-08" db="EMBL/GenBank/DDBJ databases">
        <title>Multicomponent nature underlies the extraordinary mechanical properties of spider dragline silk.</title>
        <authorList>
            <person name="Kono N."/>
            <person name="Nakamura H."/>
            <person name="Mori M."/>
            <person name="Yoshida Y."/>
            <person name="Ohtoshi R."/>
            <person name="Malay A.D."/>
            <person name="Moran D.A.P."/>
            <person name="Tomita M."/>
            <person name="Numata K."/>
            <person name="Arakawa K."/>
        </authorList>
    </citation>
    <scope>NUCLEOTIDE SEQUENCE</scope>
</reference>
<evidence type="ECO:0000313" key="4">
    <source>
        <dbReference type="Proteomes" id="UP000887013"/>
    </source>
</evidence>
<dbReference type="Pfam" id="PF16087">
    <property type="entry name" value="DUF4817"/>
    <property type="match status" value="1"/>
</dbReference>
<dbReference type="OrthoDB" id="9979538at2759"/>
<dbReference type="EMBL" id="BMAW01113208">
    <property type="protein sequence ID" value="GFT56051.1"/>
    <property type="molecule type" value="Genomic_DNA"/>
</dbReference>
<protein>
    <submittedName>
        <fullName evidence="3">52 kDa repressor of the inhibitor of the protein kinase</fullName>
    </submittedName>
</protein>
<dbReference type="Proteomes" id="UP000887013">
    <property type="component" value="Unassembled WGS sequence"/>
</dbReference>
<evidence type="ECO:0000313" key="3">
    <source>
        <dbReference type="EMBL" id="GFT56051.1"/>
    </source>
</evidence>
<organism evidence="3 4">
    <name type="scientific">Nephila pilipes</name>
    <name type="common">Giant wood spider</name>
    <name type="synonym">Nephila maculata</name>
    <dbReference type="NCBI Taxonomy" id="299642"/>
    <lineage>
        <taxon>Eukaryota</taxon>
        <taxon>Metazoa</taxon>
        <taxon>Ecdysozoa</taxon>
        <taxon>Arthropoda</taxon>
        <taxon>Chelicerata</taxon>
        <taxon>Arachnida</taxon>
        <taxon>Araneae</taxon>
        <taxon>Araneomorphae</taxon>
        <taxon>Entelegynae</taxon>
        <taxon>Araneoidea</taxon>
        <taxon>Nephilidae</taxon>
        <taxon>Nephila</taxon>
    </lineage>
</organism>
<dbReference type="InterPro" id="IPR032135">
    <property type="entry name" value="DUF4817"/>
</dbReference>
<evidence type="ECO:0000256" key="1">
    <source>
        <dbReference type="SAM" id="MobiDB-lite"/>
    </source>
</evidence>
<feature type="domain" description="DUF4817" evidence="2">
    <location>
        <begin position="5"/>
        <end position="58"/>
    </location>
</feature>